<dbReference type="EMBL" id="JAWDIQ010000001">
    <property type="protein sequence ID" value="MDY0407920.1"/>
    <property type="molecule type" value="Genomic_DNA"/>
</dbReference>
<evidence type="ECO:0008006" key="3">
    <source>
        <dbReference type="Google" id="ProtNLM"/>
    </source>
</evidence>
<evidence type="ECO:0000313" key="1">
    <source>
        <dbReference type="EMBL" id="MDY0407920.1"/>
    </source>
</evidence>
<reference evidence="1 2" key="1">
    <citation type="submission" date="2023-10" db="EMBL/GenBank/DDBJ databases">
        <title>Virgibacillus soli CC-YMP-6 genome.</title>
        <authorList>
            <person name="Miliotis G."/>
            <person name="Sengupta P."/>
            <person name="Hameed A."/>
            <person name="Chuvochina M."/>
            <person name="Mcdonagh F."/>
            <person name="Simpson A.C."/>
            <person name="Singh N.K."/>
            <person name="Rekha P.D."/>
            <person name="Raman K."/>
            <person name="Hugenholtz P."/>
            <person name="Venkateswaran K."/>
        </authorList>
    </citation>
    <scope>NUCLEOTIDE SEQUENCE [LARGE SCALE GENOMIC DNA]</scope>
    <source>
        <strain evidence="1 2">CC-YMP-6</strain>
    </source>
</reference>
<organism evidence="1 2">
    <name type="scientific">Paracerasibacillus soli</name>
    <dbReference type="NCBI Taxonomy" id="480284"/>
    <lineage>
        <taxon>Bacteria</taxon>
        <taxon>Bacillati</taxon>
        <taxon>Bacillota</taxon>
        <taxon>Bacilli</taxon>
        <taxon>Bacillales</taxon>
        <taxon>Bacillaceae</taxon>
        <taxon>Paracerasibacillus</taxon>
    </lineage>
</organism>
<sequence>MSKGRKKVLHVDNLIIKADHVEVVREHPQRREHQQMRLRDAGKTAKQGWVCRYSEDDRYKEKKSPMVKLHIQKRITMMKMEITKITDHFLGYK</sequence>
<accession>A0ABU5CR25</accession>
<protein>
    <recommendedName>
        <fullName evidence="3">Transposase</fullName>
    </recommendedName>
</protein>
<name>A0ABU5CR25_9BACI</name>
<gene>
    <name evidence="1" type="ORF">RWD45_03960</name>
</gene>
<comment type="caution">
    <text evidence="1">The sequence shown here is derived from an EMBL/GenBank/DDBJ whole genome shotgun (WGS) entry which is preliminary data.</text>
</comment>
<dbReference type="Proteomes" id="UP001275315">
    <property type="component" value="Unassembled WGS sequence"/>
</dbReference>
<keyword evidence="2" id="KW-1185">Reference proteome</keyword>
<proteinExistence type="predicted"/>
<evidence type="ECO:0000313" key="2">
    <source>
        <dbReference type="Proteomes" id="UP001275315"/>
    </source>
</evidence>
<dbReference type="RefSeq" id="WP_320378696.1">
    <property type="nucleotide sequence ID" value="NZ_JAWDIQ010000001.1"/>
</dbReference>